<evidence type="ECO:0000256" key="1">
    <source>
        <dbReference type="SAM" id="MobiDB-lite"/>
    </source>
</evidence>
<feature type="region of interest" description="Disordered" evidence="1">
    <location>
        <begin position="30"/>
        <end position="79"/>
    </location>
</feature>
<dbReference type="AlphaFoldDB" id="A0A4R7ZHP7"/>
<protein>
    <submittedName>
        <fullName evidence="2">Uncharacterized protein</fullName>
    </submittedName>
</protein>
<dbReference type="EMBL" id="SODF01000002">
    <property type="protein sequence ID" value="TDW17223.1"/>
    <property type="molecule type" value="Genomic_DNA"/>
</dbReference>
<evidence type="ECO:0000313" key="2">
    <source>
        <dbReference type="EMBL" id="TDW17223.1"/>
    </source>
</evidence>
<comment type="caution">
    <text evidence="2">The sequence shown here is derived from an EMBL/GenBank/DDBJ whole genome shotgun (WGS) entry which is preliminary data.</text>
</comment>
<dbReference type="PROSITE" id="PS51257">
    <property type="entry name" value="PROKAR_LIPOPROTEIN"/>
    <property type="match status" value="1"/>
</dbReference>
<proteinExistence type="predicted"/>
<sequence>MASVCRVIGRGLVVAAALVTLVGCGNSDDSAGGNPGTLKGASPTGSPVGSPMITPSPTLGTPQPPSPLQPSTQAPTAKDGQNYKACVDGICEVLIRNKAALNLSGDKFAATVAAGKLKLTDSHGYIALSRNGTDVSRSGGGSAGGVAGGIAAVSWSSQGGPLHIATLTYAEGDTVIVRFTK</sequence>
<reference evidence="2 3" key="1">
    <citation type="submission" date="2019-03" db="EMBL/GenBank/DDBJ databases">
        <title>Genomic Encyclopedia of Type Strains, Phase III (KMG-III): the genomes of soil and plant-associated and newly described type strains.</title>
        <authorList>
            <person name="Whitman W."/>
        </authorList>
    </citation>
    <scope>NUCLEOTIDE SEQUENCE [LARGE SCALE GENOMIC DNA]</scope>
    <source>
        <strain evidence="2 3">VKM Ac-2570</strain>
    </source>
</reference>
<evidence type="ECO:0000313" key="3">
    <source>
        <dbReference type="Proteomes" id="UP000295447"/>
    </source>
</evidence>
<name>A0A4R7ZHP7_9ACTN</name>
<gene>
    <name evidence="2" type="ORF">EV650_3788</name>
</gene>
<dbReference type="Proteomes" id="UP000295447">
    <property type="component" value="Unassembled WGS sequence"/>
</dbReference>
<keyword evidence="3" id="KW-1185">Reference proteome</keyword>
<accession>A0A4R7ZHP7</accession>
<organism evidence="2 3">
    <name type="scientific">Kribbella kalugense</name>
    <dbReference type="NCBI Taxonomy" id="2512221"/>
    <lineage>
        <taxon>Bacteria</taxon>
        <taxon>Bacillati</taxon>
        <taxon>Actinomycetota</taxon>
        <taxon>Actinomycetes</taxon>
        <taxon>Propionibacteriales</taxon>
        <taxon>Kribbellaceae</taxon>
        <taxon>Kribbella</taxon>
    </lineage>
</organism>